<evidence type="ECO:0000256" key="1">
    <source>
        <dbReference type="ARBA" id="ARBA00022737"/>
    </source>
</evidence>
<dbReference type="PANTHER" id="PTHR10039:SF14">
    <property type="entry name" value="NACHT DOMAIN-CONTAINING PROTEIN"/>
    <property type="match status" value="1"/>
</dbReference>
<feature type="domain" description="Nephrocystin 3-like N-terminal" evidence="2">
    <location>
        <begin position="134"/>
        <end position="284"/>
    </location>
</feature>
<gene>
    <name evidence="3" type="ORF">PsYK624_101320</name>
</gene>
<evidence type="ECO:0000313" key="4">
    <source>
        <dbReference type="Proteomes" id="UP000703269"/>
    </source>
</evidence>
<protein>
    <recommendedName>
        <fullName evidence="2">Nephrocystin 3-like N-terminal domain-containing protein</fullName>
    </recommendedName>
</protein>
<dbReference type="InterPro" id="IPR056884">
    <property type="entry name" value="NPHP3-like_N"/>
</dbReference>
<sequence>MLQERLDRLSSALGNIRETSTGLKGGPGLFGSFKRFLLVERNKATLAKMNEELADALTMFSVGTQGATENAVCRVEDLVMNSEEEKIIEAVPHSDAGYLSVKETKSGFMQGTRNETFANLEAWACAGFPVEDPRRIFLVTACAGLGKSAIAHQLCIRLAEDWGLNLGASFFFSRGAVDSAHVLFSTIAYQLSLSQPMLRPFIIDAARGFLPGGKEQQVRRTFEQLLLKPLAKSASDGAVFNEITFIVIDGVDECKDRKLVPDILRCLLELVHALPWLRVFIATRPEPYILPVLTSQAAQDIIYHRRLDGAQATDESKNSVELYLRQTIPKIHPYGAFIREHPDQLDRLVSRAGGLFIYARMVINYLEMYDTRPEEQIARLCSSSGAGLLPLDELYLLILRFAFPPRDLQRSPDMHKRLHDFLTFIALHHISLPFAAISLLLKLTEDDVLWMAGRLRAVLLVDMDGDLVPLHATFAEFLVDSKRCVDPLYHVNPPKGHALLACKCLDAFNHDTATLYLKSYPNRHEGGHPSIEYNIMSSWQVYISNWGKYLNSAERNDEVQQELRRVLKMQPVMTRLYGTGVKAEFKHIRHFFQDAKEAAAVCNDHLNFRFYCELWWQKMAENCGTSRAVSVTIADLENSWESYITKRNMAGIVNLNHSIQVEDITRYTAILQELVDKIRDSGTEELWYNLGVGSRRWYTT</sequence>
<dbReference type="Proteomes" id="UP000703269">
    <property type="component" value="Unassembled WGS sequence"/>
</dbReference>
<accession>A0A9P3GFK5</accession>
<keyword evidence="1" id="KW-0677">Repeat</keyword>
<evidence type="ECO:0000259" key="2">
    <source>
        <dbReference type="Pfam" id="PF24883"/>
    </source>
</evidence>
<organism evidence="3 4">
    <name type="scientific">Phanerochaete sordida</name>
    <dbReference type="NCBI Taxonomy" id="48140"/>
    <lineage>
        <taxon>Eukaryota</taxon>
        <taxon>Fungi</taxon>
        <taxon>Dikarya</taxon>
        <taxon>Basidiomycota</taxon>
        <taxon>Agaricomycotina</taxon>
        <taxon>Agaricomycetes</taxon>
        <taxon>Polyporales</taxon>
        <taxon>Phanerochaetaceae</taxon>
        <taxon>Phanerochaete</taxon>
    </lineage>
</organism>
<dbReference type="Pfam" id="PF24883">
    <property type="entry name" value="NPHP3_N"/>
    <property type="match status" value="1"/>
</dbReference>
<proteinExistence type="predicted"/>
<keyword evidence="4" id="KW-1185">Reference proteome</keyword>
<evidence type="ECO:0000313" key="3">
    <source>
        <dbReference type="EMBL" id="GJE93965.1"/>
    </source>
</evidence>
<dbReference type="EMBL" id="BPQB01000036">
    <property type="protein sequence ID" value="GJE93965.1"/>
    <property type="molecule type" value="Genomic_DNA"/>
</dbReference>
<dbReference type="OrthoDB" id="4760524at2759"/>
<name>A0A9P3GFK5_9APHY</name>
<dbReference type="SUPFAM" id="SSF52540">
    <property type="entry name" value="P-loop containing nucleoside triphosphate hydrolases"/>
    <property type="match status" value="1"/>
</dbReference>
<comment type="caution">
    <text evidence="3">The sequence shown here is derived from an EMBL/GenBank/DDBJ whole genome shotgun (WGS) entry which is preliminary data.</text>
</comment>
<reference evidence="3 4" key="1">
    <citation type="submission" date="2021-08" db="EMBL/GenBank/DDBJ databases">
        <title>Draft Genome Sequence of Phanerochaete sordida strain YK-624.</title>
        <authorList>
            <person name="Mori T."/>
            <person name="Dohra H."/>
            <person name="Suzuki T."/>
            <person name="Kawagishi H."/>
            <person name="Hirai H."/>
        </authorList>
    </citation>
    <scope>NUCLEOTIDE SEQUENCE [LARGE SCALE GENOMIC DNA]</scope>
    <source>
        <strain evidence="3 4">YK-624</strain>
    </source>
</reference>
<dbReference type="AlphaFoldDB" id="A0A9P3GFK5"/>
<dbReference type="Gene3D" id="3.40.50.300">
    <property type="entry name" value="P-loop containing nucleotide triphosphate hydrolases"/>
    <property type="match status" value="1"/>
</dbReference>
<dbReference type="PANTHER" id="PTHR10039">
    <property type="entry name" value="AMELOGENIN"/>
    <property type="match status" value="1"/>
</dbReference>
<dbReference type="InterPro" id="IPR027417">
    <property type="entry name" value="P-loop_NTPase"/>
</dbReference>